<reference evidence="1" key="1">
    <citation type="submission" date="2019-06" db="EMBL/GenBank/DDBJ databases">
        <authorList>
            <person name="Zheng W."/>
        </authorList>
    </citation>
    <scope>NUCLEOTIDE SEQUENCE</scope>
    <source>
        <strain evidence="1">QDHG01</strain>
    </source>
</reference>
<keyword evidence="2" id="KW-1185">Reference proteome</keyword>
<dbReference type="Proteomes" id="UP000785679">
    <property type="component" value="Unassembled WGS sequence"/>
</dbReference>
<proteinExistence type="predicted"/>
<protein>
    <recommendedName>
        <fullName evidence="3">Tripartite tricarboxylate transporter substrate binding protein</fullName>
    </recommendedName>
</protein>
<accession>A0A8J8N9U6</accession>
<evidence type="ECO:0000313" key="1">
    <source>
        <dbReference type="EMBL" id="TNV67773.1"/>
    </source>
</evidence>
<dbReference type="InterPro" id="IPR005064">
    <property type="entry name" value="BUG"/>
</dbReference>
<dbReference type="AlphaFoldDB" id="A0A8J8N9U6"/>
<gene>
    <name evidence="1" type="ORF">FGO68_gene5325</name>
</gene>
<dbReference type="PANTHER" id="PTHR42928:SF3">
    <property type="entry name" value="UPF0065 PROTEIN YFLP"/>
    <property type="match status" value="1"/>
</dbReference>
<dbReference type="EMBL" id="RRYP01036015">
    <property type="protein sequence ID" value="TNV67773.1"/>
    <property type="molecule type" value="Genomic_DNA"/>
</dbReference>
<comment type="caution">
    <text evidence="1">The sequence shown here is derived from an EMBL/GenBank/DDBJ whole genome shotgun (WGS) entry which is preliminary data.</text>
</comment>
<dbReference type="InterPro" id="IPR042100">
    <property type="entry name" value="Bug_dom1"/>
</dbReference>
<dbReference type="Gene3D" id="3.40.190.10">
    <property type="entry name" value="Periplasmic binding protein-like II"/>
    <property type="match status" value="1"/>
</dbReference>
<evidence type="ECO:0000313" key="2">
    <source>
        <dbReference type="Proteomes" id="UP000785679"/>
    </source>
</evidence>
<dbReference type="PANTHER" id="PTHR42928">
    <property type="entry name" value="TRICARBOXYLATE-BINDING PROTEIN"/>
    <property type="match status" value="1"/>
</dbReference>
<organism evidence="1 2">
    <name type="scientific">Halteria grandinella</name>
    <dbReference type="NCBI Taxonomy" id="5974"/>
    <lineage>
        <taxon>Eukaryota</taxon>
        <taxon>Sar</taxon>
        <taxon>Alveolata</taxon>
        <taxon>Ciliophora</taxon>
        <taxon>Intramacronucleata</taxon>
        <taxon>Spirotrichea</taxon>
        <taxon>Stichotrichia</taxon>
        <taxon>Sporadotrichida</taxon>
        <taxon>Halteriidae</taxon>
        <taxon>Halteria</taxon>
    </lineage>
</organism>
<evidence type="ECO:0008006" key="3">
    <source>
        <dbReference type="Google" id="ProtNLM"/>
    </source>
</evidence>
<dbReference type="Gene3D" id="3.40.190.150">
    <property type="entry name" value="Bordetella uptake gene, domain 1"/>
    <property type="match status" value="1"/>
</dbReference>
<name>A0A8J8N9U6_HALGN</name>
<sequence>MYKFLSAIQVDFKLANYSPQNSGHDVVVKTLADRKNIALSSSGNFVAQVAARKLRILGIASPEKLKWSTAKTLQQQGVGVIFANWYGVMVPPLFTESDTTNFIRLLDVLQKSKGWTKTLEENYWSPGYLGQKEFLAHLDQQLVETQEILSQLGFQSSS</sequence>